<sequence>MKSQCIKGTSANQQVLQKERLVYSGTSKTEPIPISL</sequence>
<name>A6ICQ5_RAT</name>
<evidence type="ECO:0000313" key="1">
    <source>
        <dbReference type="EMBL" id="EDM09592.1"/>
    </source>
</evidence>
<accession>A6ICQ5</accession>
<evidence type="ECO:0000313" key="2">
    <source>
        <dbReference type="Proteomes" id="UP000234681"/>
    </source>
</evidence>
<organism evidence="1 2">
    <name type="scientific">Rattus norvegicus</name>
    <name type="common">Rat</name>
    <dbReference type="NCBI Taxonomy" id="10116"/>
    <lineage>
        <taxon>Eukaryota</taxon>
        <taxon>Metazoa</taxon>
        <taxon>Chordata</taxon>
        <taxon>Craniata</taxon>
        <taxon>Vertebrata</taxon>
        <taxon>Euteleostomi</taxon>
        <taxon>Mammalia</taxon>
        <taxon>Eutheria</taxon>
        <taxon>Euarchontoglires</taxon>
        <taxon>Glires</taxon>
        <taxon>Rodentia</taxon>
        <taxon>Myomorpha</taxon>
        <taxon>Muroidea</taxon>
        <taxon>Muridae</taxon>
        <taxon>Murinae</taxon>
        <taxon>Rattus</taxon>
    </lineage>
</organism>
<proteinExistence type="predicted"/>
<protein>
    <submittedName>
        <fullName evidence="1">RCG46350</fullName>
    </submittedName>
</protein>
<dbReference type="EMBL" id="CH473958">
    <property type="protein sequence ID" value="EDM09592.1"/>
    <property type="molecule type" value="Genomic_DNA"/>
</dbReference>
<gene>
    <name evidence="1" type="ORF">rCG_46350</name>
</gene>
<reference evidence="1 2" key="1">
    <citation type="submission" date="2005-09" db="EMBL/GenBank/DDBJ databases">
        <authorList>
            <person name="Mural R.J."/>
            <person name="Li P.W."/>
            <person name="Adams M.D."/>
            <person name="Amanatides P.G."/>
            <person name="Baden-Tillson H."/>
            <person name="Barnstead M."/>
            <person name="Chin S.H."/>
            <person name="Dew I."/>
            <person name="Evans C.A."/>
            <person name="Ferriera S."/>
            <person name="Flanigan M."/>
            <person name="Fosler C."/>
            <person name="Glodek A."/>
            <person name="Gu Z."/>
            <person name="Holt R.A."/>
            <person name="Jennings D."/>
            <person name="Kraft C.L."/>
            <person name="Lu F."/>
            <person name="Nguyen T."/>
            <person name="Nusskern D.R."/>
            <person name="Pfannkoch C.M."/>
            <person name="Sitter C."/>
            <person name="Sutton G.G."/>
            <person name="Venter J.C."/>
            <person name="Wang Z."/>
            <person name="Woodage T."/>
            <person name="Zheng X.H."/>
            <person name="Zhong F."/>
        </authorList>
    </citation>
    <scope>NUCLEOTIDE SEQUENCE [LARGE SCALE GENOMIC DNA]</scope>
    <source>
        <strain>BN</strain>
        <strain evidence="2">Sprague-Dawley</strain>
    </source>
</reference>
<dbReference type="AlphaFoldDB" id="A6ICQ5"/>
<dbReference type="Proteomes" id="UP000234681">
    <property type="component" value="Chromosome 13"/>
</dbReference>